<feature type="compositionally biased region" description="Polar residues" evidence="1">
    <location>
        <begin position="79"/>
        <end position="109"/>
    </location>
</feature>
<feature type="compositionally biased region" description="Low complexity" evidence="1">
    <location>
        <begin position="18"/>
        <end position="37"/>
    </location>
</feature>
<evidence type="ECO:0000313" key="4">
    <source>
        <dbReference type="Proteomes" id="UP001153076"/>
    </source>
</evidence>
<accession>A0A9Q1GV20</accession>
<dbReference type="PANTHER" id="PTHR47866">
    <property type="entry name" value="HYDROXYPROLINE-RICH GLYCOPROTEIN FAMILY PROTEIN"/>
    <property type="match status" value="1"/>
</dbReference>
<feature type="compositionally biased region" description="Low complexity" evidence="1">
    <location>
        <begin position="62"/>
        <end position="77"/>
    </location>
</feature>
<dbReference type="PANTHER" id="PTHR47866:SF2">
    <property type="entry name" value="HYDROXYPROLINE-RICH GLYCOPROTEIN FAMILY PROTEIN"/>
    <property type="match status" value="1"/>
</dbReference>
<organism evidence="3 4">
    <name type="scientific">Carnegiea gigantea</name>
    <dbReference type="NCBI Taxonomy" id="171969"/>
    <lineage>
        <taxon>Eukaryota</taxon>
        <taxon>Viridiplantae</taxon>
        <taxon>Streptophyta</taxon>
        <taxon>Embryophyta</taxon>
        <taxon>Tracheophyta</taxon>
        <taxon>Spermatophyta</taxon>
        <taxon>Magnoliopsida</taxon>
        <taxon>eudicotyledons</taxon>
        <taxon>Gunneridae</taxon>
        <taxon>Pentapetalae</taxon>
        <taxon>Caryophyllales</taxon>
        <taxon>Cactineae</taxon>
        <taxon>Cactaceae</taxon>
        <taxon>Cactoideae</taxon>
        <taxon>Echinocereeae</taxon>
        <taxon>Carnegiea</taxon>
    </lineage>
</organism>
<name>A0A9Q1GV20_9CARY</name>
<keyword evidence="4" id="KW-1185">Reference proteome</keyword>
<evidence type="ECO:0000313" key="3">
    <source>
        <dbReference type="EMBL" id="KAJ8427150.1"/>
    </source>
</evidence>
<comment type="caution">
    <text evidence="3">The sequence shown here is derived from an EMBL/GenBank/DDBJ whole genome shotgun (WGS) entry which is preliminary data.</text>
</comment>
<proteinExistence type="predicted"/>
<feature type="chain" id="PRO_5040515214" evidence="2">
    <location>
        <begin position="18"/>
        <end position="232"/>
    </location>
</feature>
<sequence>MFFKLLAHLVQVPLPSTQPQAVQQPSQPPQQANVQVVHSTPSQVGSQEPPNVSQAQIPIRKQPQSQPSMPMSSTPMQGFHSQPAPSQQVEQPRSHMNPQPTQLPHPQASQVSNMPSLLFHSGSQPPAVHQPPMPHLPGHLQQPMQTGGVAHHALQPPLPPQPRPMQVPYQPAMNSNLNFPNSGIPQMPHSQPMFHPSSRPGGMGPSLFHQGQLPLPNQPPHQSPYQVYLFGH</sequence>
<evidence type="ECO:0000256" key="2">
    <source>
        <dbReference type="SAM" id="SignalP"/>
    </source>
</evidence>
<protein>
    <submittedName>
        <fullName evidence="3">Uncharacterized protein</fullName>
    </submittedName>
</protein>
<dbReference type="OrthoDB" id="272703at2759"/>
<feature type="signal peptide" evidence="2">
    <location>
        <begin position="1"/>
        <end position="17"/>
    </location>
</feature>
<keyword evidence="2" id="KW-0732">Signal</keyword>
<feature type="region of interest" description="Disordered" evidence="1">
    <location>
        <begin position="17"/>
        <end position="109"/>
    </location>
</feature>
<dbReference type="AlphaFoldDB" id="A0A9Q1GV20"/>
<dbReference type="EMBL" id="JAKOGI010001185">
    <property type="protein sequence ID" value="KAJ8427150.1"/>
    <property type="molecule type" value="Genomic_DNA"/>
</dbReference>
<gene>
    <name evidence="3" type="ORF">Cgig2_017241</name>
</gene>
<evidence type="ECO:0000256" key="1">
    <source>
        <dbReference type="SAM" id="MobiDB-lite"/>
    </source>
</evidence>
<reference evidence="3" key="1">
    <citation type="submission" date="2022-04" db="EMBL/GenBank/DDBJ databases">
        <title>Carnegiea gigantea Genome sequencing and assembly v2.</title>
        <authorList>
            <person name="Copetti D."/>
            <person name="Sanderson M.J."/>
            <person name="Burquez A."/>
            <person name="Wojciechowski M.F."/>
        </authorList>
    </citation>
    <scope>NUCLEOTIDE SEQUENCE</scope>
    <source>
        <strain evidence="3">SGP5-SGP5p</strain>
        <tissue evidence="3">Aerial part</tissue>
    </source>
</reference>
<feature type="compositionally biased region" description="Polar residues" evidence="1">
    <location>
        <begin position="38"/>
        <end position="56"/>
    </location>
</feature>
<dbReference type="Proteomes" id="UP001153076">
    <property type="component" value="Unassembled WGS sequence"/>
</dbReference>